<dbReference type="EMBL" id="FNRJ01000008">
    <property type="protein sequence ID" value="SEA82762.1"/>
    <property type="molecule type" value="Genomic_DNA"/>
</dbReference>
<evidence type="ECO:0000313" key="1">
    <source>
        <dbReference type="EMBL" id="SEA82762.1"/>
    </source>
</evidence>
<protein>
    <submittedName>
        <fullName evidence="1">Uncharacterized protein</fullName>
    </submittedName>
</protein>
<reference evidence="2" key="1">
    <citation type="submission" date="2016-10" db="EMBL/GenBank/DDBJ databases">
        <authorList>
            <person name="Varghese N."/>
            <person name="Submissions S."/>
        </authorList>
    </citation>
    <scope>NUCLEOTIDE SEQUENCE [LARGE SCALE GENOMIC DNA]</scope>
    <source>
        <strain evidence="2">DSM 11526</strain>
    </source>
</reference>
<sequence length="176" mass="19935">MRNLMIQATDWASCLPDASCELPNQERLLTLECARSDQFYYQRLALSRGAEVFWYLYAWNEDASWVLGVFDTAGQADFFLALHTDNPLKVPALELARSGPPVTVDGGKLTYADYAGVYRVGFKSYRVETDKLDPELRSMHYVEGYNSQFLGVASEKEACLAIYSHFDARLRGCKMC</sequence>
<gene>
    <name evidence="1" type="ORF">SAMN02745729_10817</name>
</gene>
<accession>A0A1H4EER2</accession>
<dbReference type="OrthoDB" id="6088752at2"/>
<proteinExistence type="predicted"/>
<dbReference type="AlphaFoldDB" id="A0A1H4EER2"/>
<keyword evidence="2" id="KW-1185">Reference proteome</keyword>
<dbReference type="RefSeq" id="WP_091826556.1">
    <property type="nucleotide sequence ID" value="NZ_FNRJ01000008.1"/>
</dbReference>
<evidence type="ECO:0000313" key="2">
    <source>
        <dbReference type="Proteomes" id="UP000242469"/>
    </source>
</evidence>
<organism evidence="1 2">
    <name type="scientific">Marinobacterium iners DSM 11526</name>
    <dbReference type="NCBI Taxonomy" id="1122198"/>
    <lineage>
        <taxon>Bacteria</taxon>
        <taxon>Pseudomonadati</taxon>
        <taxon>Pseudomonadota</taxon>
        <taxon>Gammaproteobacteria</taxon>
        <taxon>Oceanospirillales</taxon>
        <taxon>Oceanospirillaceae</taxon>
        <taxon>Marinobacterium</taxon>
    </lineage>
</organism>
<name>A0A1H4EER2_9GAMM</name>
<dbReference type="Proteomes" id="UP000242469">
    <property type="component" value="Unassembled WGS sequence"/>
</dbReference>
<dbReference type="STRING" id="1122198.SAMN02745729_10817"/>